<evidence type="ECO:0000259" key="5">
    <source>
        <dbReference type="Pfam" id="PF00081"/>
    </source>
</evidence>
<comment type="similarity">
    <text evidence="1">Belongs to the iron/manganese superoxide dismutase family.</text>
</comment>
<dbReference type="EC" id="1.15.1.1" evidence="2"/>
<dbReference type="PhylomeDB" id="R7QI02"/>
<organism evidence="7 8">
    <name type="scientific">Chondrus crispus</name>
    <name type="common">Carrageen Irish moss</name>
    <name type="synonym">Polymorpha crispa</name>
    <dbReference type="NCBI Taxonomy" id="2769"/>
    <lineage>
        <taxon>Eukaryota</taxon>
        <taxon>Rhodophyta</taxon>
        <taxon>Florideophyceae</taxon>
        <taxon>Rhodymeniophycidae</taxon>
        <taxon>Gigartinales</taxon>
        <taxon>Gigartinaceae</taxon>
        <taxon>Chondrus</taxon>
    </lineage>
</organism>
<dbReference type="EMBL" id="HG001812">
    <property type="protein sequence ID" value="CDF37030.1"/>
    <property type="molecule type" value="Genomic_DNA"/>
</dbReference>
<dbReference type="InterPro" id="IPR036314">
    <property type="entry name" value="SOD_C_sf"/>
</dbReference>
<feature type="domain" description="Manganese/iron superoxide dismutase C-terminal" evidence="6">
    <location>
        <begin position="189"/>
        <end position="292"/>
    </location>
</feature>
<dbReference type="SUPFAM" id="SSF46609">
    <property type="entry name" value="Fe,Mn superoxide dismutase (SOD), N-terminal domain"/>
    <property type="match status" value="1"/>
</dbReference>
<dbReference type="InterPro" id="IPR019831">
    <property type="entry name" value="Mn/Fe_SOD_N"/>
</dbReference>
<dbReference type="OrthoDB" id="239262at2759"/>
<dbReference type="Gene3D" id="1.10.287.990">
    <property type="entry name" value="Fe,Mn superoxide dismutase (SOD) domain"/>
    <property type="match status" value="1"/>
</dbReference>
<evidence type="ECO:0000313" key="7">
    <source>
        <dbReference type="EMBL" id="CDF37030.1"/>
    </source>
</evidence>
<proteinExistence type="inferred from homology"/>
<dbReference type="PANTHER" id="PTHR43595">
    <property type="entry name" value="37S RIBOSOMAL PROTEIN S26, MITOCHONDRIAL"/>
    <property type="match status" value="1"/>
</dbReference>
<dbReference type="Gramene" id="CDF37030">
    <property type="protein sequence ID" value="CDF37030"/>
    <property type="gene ID" value="CHC_T00005214001"/>
</dbReference>
<evidence type="ECO:0000256" key="1">
    <source>
        <dbReference type="ARBA" id="ARBA00008714"/>
    </source>
</evidence>
<reference evidence="8" key="1">
    <citation type="journal article" date="2013" name="Proc. Natl. Acad. Sci. U.S.A.">
        <title>Genome structure and metabolic features in the red seaweed Chondrus crispus shed light on evolution of the Archaeplastida.</title>
        <authorList>
            <person name="Collen J."/>
            <person name="Porcel B."/>
            <person name="Carre W."/>
            <person name="Ball S.G."/>
            <person name="Chaparro C."/>
            <person name="Tonon T."/>
            <person name="Barbeyron T."/>
            <person name="Michel G."/>
            <person name="Noel B."/>
            <person name="Valentin K."/>
            <person name="Elias M."/>
            <person name="Artiguenave F."/>
            <person name="Arun A."/>
            <person name="Aury J.M."/>
            <person name="Barbosa-Neto J.F."/>
            <person name="Bothwell J.H."/>
            <person name="Bouget F.Y."/>
            <person name="Brillet L."/>
            <person name="Cabello-Hurtado F."/>
            <person name="Capella-Gutierrez S."/>
            <person name="Charrier B."/>
            <person name="Cladiere L."/>
            <person name="Cock J.M."/>
            <person name="Coelho S.M."/>
            <person name="Colleoni C."/>
            <person name="Czjzek M."/>
            <person name="Da Silva C."/>
            <person name="Delage L."/>
            <person name="Denoeud F."/>
            <person name="Deschamps P."/>
            <person name="Dittami S.M."/>
            <person name="Gabaldon T."/>
            <person name="Gachon C.M."/>
            <person name="Groisillier A."/>
            <person name="Herve C."/>
            <person name="Jabbari K."/>
            <person name="Katinka M."/>
            <person name="Kloareg B."/>
            <person name="Kowalczyk N."/>
            <person name="Labadie K."/>
            <person name="Leblanc C."/>
            <person name="Lopez P.J."/>
            <person name="McLachlan D.H."/>
            <person name="Meslet-Cladiere L."/>
            <person name="Moustafa A."/>
            <person name="Nehr Z."/>
            <person name="Nyvall Collen P."/>
            <person name="Panaud O."/>
            <person name="Partensky F."/>
            <person name="Poulain J."/>
            <person name="Rensing S.A."/>
            <person name="Rousvoal S."/>
            <person name="Samson G."/>
            <person name="Symeonidi A."/>
            <person name="Weissenbach J."/>
            <person name="Zambounis A."/>
            <person name="Wincker P."/>
            <person name="Boyen C."/>
        </authorList>
    </citation>
    <scope>NUCLEOTIDE SEQUENCE [LARGE SCALE GENOMIC DNA]</scope>
    <source>
        <strain evidence="8">cv. Stackhouse</strain>
    </source>
</reference>
<sequence>MVWLGNALFISPNPSTRRFATLLDCIASISCLPPAHAAPQVTIDIALANYQHSMALRAGASRLLSRAAPLARSLSQDVASPAARSVSTFSLPDLKYGYASLEPHFDEKTMTVHHTRHHQTYVSNLNGVLTGEHGSEIQDLSLSQIQRKVSSLPEAIRTTVMNHGGGHYNHTLFFSILAPETETTSAPVDELKTMVETDFGSFDAMRKEFNAAAMKVFGSGWAWLGVGNDGKLCISNTRNQENPLMEGIVDAPSTPIMGLDIWEHAMYLKYLNRRPEYIDAFWHIIDWEQVAANYSAARDGQTAIFDVPMEE</sequence>
<dbReference type="GO" id="GO:0004784">
    <property type="term" value="F:superoxide dismutase activity"/>
    <property type="evidence" value="ECO:0007669"/>
    <property type="project" value="UniProtKB-EC"/>
</dbReference>
<evidence type="ECO:0000256" key="2">
    <source>
        <dbReference type="ARBA" id="ARBA00012682"/>
    </source>
</evidence>
<dbReference type="GO" id="GO:0046872">
    <property type="term" value="F:metal ion binding"/>
    <property type="evidence" value="ECO:0007669"/>
    <property type="project" value="UniProtKB-KW"/>
</dbReference>
<dbReference type="Proteomes" id="UP000012073">
    <property type="component" value="Unassembled WGS sequence"/>
</dbReference>
<dbReference type="PRINTS" id="PR01703">
    <property type="entry name" value="MNSODISMTASE"/>
</dbReference>
<dbReference type="GeneID" id="17324612"/>
<evidence type="ECO:0000259" key="6">
    <source>
        <dbReference type="Pfam" id="PF02777"/>
    </source>
</evidence>
<dbReference type="SUPFAM" id="SSF54719">
    <property type="entry name" value="Fe,Mn superoxide dismutase (SOD), C-terminal domain"/>
    <property type="match status" value="1"/>
</dbReference>
<feature type="domain" description="Manganese/iron superoxide dismutase N-terminal" evidence="5">
    <location>
        <begin position="88"/>
        <end position="177"/>
    </location>
</feature>
<dbReference type="Gene3D" id="3.55.40.20">
    <property type="entry name" value="Iron/manganese superoxide dismutase, C-terminal domain"/>
    <property type="match status" value="1"/>
</dbReference>
<evidence type="ECO:0000313" key="8">
    <source>
        <dbReference type="Proteomes" id="UP000012073"/>
    </source>
</evidence>
<keyword evidence="3" id="KW-0479">Metal-binding</keyword>
<dbReference type="InterPro" id="IPR019832">
    <property type="entry name" value="Mn/Fe_SOD_C"/>
</dbReference>
<dbReference type="InterPro" id="IPR036324">
    <property type="entry name" value="Mn/Fe_SOD_N_sf"/>
</dbReference>
<protein>
    <recommendedName>
        <fullName evidence="2">superoxide dismutase</fullName>
        <ecNumber evidence="2">1.15.1.1</ecNumber>
    </recommendedName>
</protein>
<dbReference type="OMA" id="VKSPNAM"/>
<keyword evidence="4" id="KW-0560">Oxidoreductase</keyword>
<dbReference type="PANTHER" id="PTHR43595:SF2">
    <property type="entry name" value="SMALL RIBOSOMAL SUBUNIT PROTEIN MS42"/>
    <property type="match status" value="1"/>
</dbReference>
<dbReference type="RefSeq" id="XP_005716849.1">
    <property type="nucleotide sequence ID" value="XM_005716792.1"/>
</dbReference>
<dbReference type="InterPro" id="IPR001189">
    <property type="entry name" value="Mn/Fe_SOD"/>
</dbReference>
<keyword evidence="8" id="KW-1185">Reference proteome</keyword>
<evidence type="ECO:0000256" key="3">
    <source>
        <dbReference type="ARBA" id="ARBA00022723"/>
    </source>
</evidence>
<dbReference type="STRING" id="2769.R7QI02"/>
<accession>R7QI02</accession>
<dbReference type="KEGG" id="ccp:CHC_T00005214001"/>
<dbReference type="Pfam" id="PF02777">
    <property type="entry name" value="Sod_Fe_C"/>
    <property type="match status" value="1"/>
</dbReference>
<gene>
    <name evidence="7" type="ORF">CHC_T00005214001</name>
</gene>
<dbReference type="GO" id="GO:0005737">
    <property type="term" value="C:cytoplasm"/>
    <property type="evidence" value="ECO:0007669"/>
    <property type="project" value="TreeGrafter"/>
</dbReference>
<evidence type="ECO:0000256" key="4">
    <source>
        <dbReference type="ARBA" id="ARBA00023002"/>
    </source>
</evidence>
<dbReference type="AlphaFoldDB" id="R7QI02"/>
<dbReference type="Pfam" id="PF00081">
    <property type="entry name" value="Sod_Fe_N"/>
    <property type="match status" value="1"/>
</dbReference>
<name>R7QI02_CHOCR</name>